<accession>A0AB33VGR9</accession>
<gene>
    <name evidence="1" type="ORF">RRSL_03943</name>
</gene>
<comment type="caution">
    <text evidence="1">The sequence shown here is derived from an EMBL/GenBank/DDBJ whole genome shotgun (WGS) entry which is preliminary data.</text>
</comment>
<evidence type="ECO:0000313" key="1">
    <source>
        <dbReference type="EMBL" id="EAP74017.1"/>
    </source>
</evidence>
<proteinExistence type="predicted"/>
<evidence type="ECO:0000313" key="2">
    <source>
        <dbReference type="Proteomes" id="UP000005933"/>
    </source>
</evidence>
<protein>
    <recommendedName>
        <fullName evidence="3">Mannose-binding lectin protein</fullName>
    </recommendedName>
</protein>
<dbReference type="EMBL" id="AAKL01000007">
    <property type="protein sequence ID" value="EAP74017.1"/>
    <property type="molecule type" value="Genomic_DNA"/>
</dbReference>
<reference evidence="1 2" key="1">
    <citation type="journal article" date="2006" name="Mol. Plant Microbe Interact.">
        <title>Identification of open reading frames unique to a select agent: Ralstonia solanacearum race 3 biovar 2.</title>
        <authorList>
            <person name="Gabriel D.W."/>
            <person name="Allen C."/>
            <person name="Schell M."/>
            <person name="Denny T.P."/>
            <person name="Greenberg J.T."/>
            <person name="Duan Y.P."/>
            <person name="Flores-Cruz Z."/>
            <person name="Huang Q."/>
            <person name="Clifford J.M."/>
            <person name="Presting G."/>
            <person name="Gonzalez E.T."/>
            <person name="Reddy J."/>
            <person name="Elphinstone J."/>
            <person name="Swanson J."/>
            <person name="Yao J."/>
            <person name="Mulholland V."/>
            <person name="Liu L."/>
            <person name="Farmerie W."/>
            <person name="Patnaikuni M."/>
            <person name="Balogh B."/>
            <person name="Norman D."/>
            <person name="Alvarez A."/>
            <person name="Castillo J.A."/>
            <person name="Jones J."/>
            <person name="Saddler G."/>
            <person name="Walunas T."/>
            <person name="Zhukov A."/>
            <person name="Mikhailova N."/>
        </authorList>
    </citation>
    <scope>NUCLEOTIDE SEQUENCE [LARGE SCALE GENOMIC DNA]</scope>
    <source>
        <strain evidence="1 2">UW551</strain>
    </source>
</reference>
<dbReference type="AlphaFoldDB" id="A0AB33VGR9"/>
<dbReference type="Proteomes" id="UP000005933">
    <property type="component" value="Unassembled WGS sequence"/>
</dbReference>
<organism evidence="1 2">
    <name type="scientific">Ralstonia solanacearum (strain UW551)</name>
    <dbReference type="NCBI Taxonomy" id="342110"/>
    <lineage>
        <taxon>Bacteria</taxon>
        <taxon>Pseudomonadati</taxon>
        <taxon>Pseudomonadota</taxon>
        <taxon>Betaproteobacteria</taxon>
        <taxon>Burkholderiales</taxon>
        <taxon>Burkholderiaceae</taxon>
        <taxon>Ralstonia</taxon>
        <taxon>Ralstonia solanacearum species complex</taxon>
    </lineage>
</organism>
<name>A0AB33VGR9_RALSU</name>
<evidence type="ECO:0008006" key="3">
    <source>
        <dbReference type="Google" id="ProtNLM"/>
    </source>
</evidence>
<sequence>MLAMPGAMSDASPIVTLAPRFLPHHNDVIGDTDMTQDNLVAPDAVQTLVRTVNISNGETWVAIQLPAQYRFFDLVFENVSPSTSGSVLVAQMAPQSGGVYGSNYSGSGWGNDLGGGGFYGYSDAKWMCLWPANRSGPNSKTGIYGTCKLMNLNQSNAVPSVISDLFAPTAYKSQPGYANVGGCCQKITGQASSIQFAFALAGGNVPQNTDTFSGGTIQVYGWN</sequence>